<evidence type="ECO:0000313" key="1">
    <source>
        <dbReference type="EMBL" id="TNN33044.1"/>
    </source>
</evidence>
<gene>
    <name evidence="1" type="ORF">EYF80_056794</name>
</gene>
<protein>
    <submittedName>
        <fullName evidence="1">Uncharacterized protein</fullName>
    </submittedName>
</protein>
<sequence>MKEHLEPNMVLQSDAFIEEPFWFLKEPFKPGRFFWAPFRDSFPAGISPSLDKGPKALKVFMKSVSSGRLLMTSALNPRLWFWFWFCGRFPGE</sequence>
<name>A0A4Z2EXH5_9TELE</name>
<organism evidence="1 2">
    <name type="scientific">Liparis tanakae</name>
    <name type="common">Tanaka's snailfish</name>
    <dbReference type="NCBI Taxonomy" id="230148"/>
    <lineage>
        <taxon>Eukaryota</taxon>
        <taxon>Metazoa</taxon>
        <taxon>Chordata</taxon>
        <taxon>Craniata</taxon>
        <taxon>Vertebrata</taxon>
        <taxon>Euteleostomi</taxon>
        <taxon>Actinopterygii</taxon>
        <taxon>Neopterygii</taxon>
        <taxon>Teleostei</taxon>
        <taxon>Neoteleostei</taxon>
        <taxon>Acanthomorphata</taxon>
        <taxon>Eupercaria</taxon>
        <taxon>Perciformes</taxon>
        <taxon>Cottioidei</taxon>
        <taxon>Cottales</taxon>
        <taxon>Liparidae</taxon>
        <taxon>Liparis</taxon>
    </lineage>
</organism>
<evidence type="ECO:0000313" key="2">
    <source>
        <dbReference type="Proteomes" id="UP000314294"/>
    </source>
</evidence>
<proteinExistence type="predicted"/>
<dbReference type="EMBL" id="SRLO01002380">
    <property type="protein sequence ID" value="TNN33044.1"/>
    <property type="molecule type" value="Genomic_DNA"/>
</dbReference>
<dbReference type="AlphaFoldDB" id="A0A4Z2EXH5"/>
<comment type="caution">
    <text evidence="1">The sequence shown here is derived from an EMBL/GenBank/DDBJ whole genome shotgun (WGS) entry which is preliminary data.</text>
</comment>
<keyword evidence="2" id="KW-1185">Reference proteome</keyword>
<dbReference type="Proteomes" id="UP000314294">
    <property type="component" value="Unassembled WGS sequence"/>
</dbReference>
<reference evidence="1 2" key="1">
    <citation type="submission" date="2019-03" db="EMBL/GenBank/DDBJ databases">
        <title>First draft genome of Liparis tanakae, snailfish: a comprehensive survey of snailfish specific genes.</title>
        <authorList>
            <person name="Kim W."/>
            <person name="Song I."/>
            <person name="Jeong J.-H."/>
            <person name="Kim D."/>
            <person name="Kim S."/>
            <person name="Ryu S."/>
            <person name="Song J.Y."/>
            <person name="Lee S.K."/>
        </authorList>
    </citation>
    <scope>NUCLEOTIDE SEQUENCE [LARGE SCALE GENOMIC DNA]</scope>
    <source>
        <tissue evidence="1">Muscle</tissue>
    </source>
</reference>
<accession>A0A4Z2EXH5</accession>